<dbReference type="AlphaFoldDB" id="A0A670HMT4"/>
<dbReference type="PANTHER" id="PTHR31450:SF3">
    <property type="entry name" value="TYPE III ENDOSOME MEMBRANE PROTEIN TEMP"/>
    <property type="match status" value="1"/>
</dbReference>
<feature type="transmembrane region" description="Helical" evidence="1">
    <location>
        <begin position="36"/>
        <end position="57"/>
    </location>
</feature>
<evidence type="ECO:0000313" key="2">
    <source>
        <dbReference type="Ensembl" id="ENSPMRP00000000292.1"/>
    </source>
</evidence>
<dbReference type="GeneTree" id="ENSGT00510000048988"/>
<evidence type="ECO:0000256" key="1">
    <source>
        <dbReference type="SAM" id="Phobius"/>
    </source>
</evidence>
<keyword evidence="3" id="KW-1185">Reference proteome</keyword>
<dbReference type="PANTHER" id="PTHR31450">
    <property type="entry name" value="LEUCINE-RICH REPEAT-CONTAINING PROTEIN 19 LRRC19 FAMILY MEMBER"/>
    <property type="match status" value="1"/>
</dbReference>
<name>A0A670HMT4_PODMU</name>
<keyword evidence="1" id="KW-0812">Transmembrane</keyword>
<accession>A0A670HMT4</accession>
<reference evidence="2" key="2">
    <citation type="submission" date="2025-08" db="UniProtKB">
        <authorList>
            <consortium name="Ensembl"/>
        </authorList>
    </citation>
    <scope>IDENTIFICATION</scope>
</reference>
<dbReference type="OMA" id="EANHTYT"/>
<dbReference type="Proteomes" id="UP000472272">
    <property type="component" value="Chromosome 4"/>
</dbReference>
<dbReference type="Ensembl" id="ENSPMRT00000000308.1">
    <property type="protein sequence ID" value="ENSPMRP00000000292.1"/>
    <property type="gene ID" value="ENSPMRG00000000202.1"/>
</dbReference>
<evidence type="ECO:0000313" key="3">
    <source>
        <dbReference type="Proteomes" id="UP000472272"/>
    </source>
</evidence>
<keyword evidence="1" id="KW-0472">Membrane</keyword>
<sequence>KPQINPTLKEPNLYESFLSFAASTTTLPPGKVAHSWPYFAAFVLSAIAISIVIALVAKCKLLQRNRASYNHQRLPDSRSIGTGCPAEDDDGFIEDNYIEPNQGFTNFSYSPIPYHPIF</sequence>
<reference evidence="2" key="3">
    <citation type="submission" date="2025-09" db="UniProtKB">
        <authorList>
            <consortium name="Ensembl"/>
        </authorList>
    </citation>
    <scope>IDENTIFICATION</scope>
</reference>
<keyword evidence="1" id="KW-1133">Transmembrane helix</keyword>
<proteinExistence type="predicted"/>
<organism evidence="2 3">
    <name type="scientific">Podarcis muralis</name>
    <name type="common">Wall lizard</name>
    <name type="synonym">Lacerta muralis</name>
    <dbReference type="NCBI Taxonomy" id="64176"/>
    <lineage>
        <taxon>Eukaryota</taxon>
        <taxon>Metazoa</taxon>
        <taxon>Chordata</taxon>
        <taxon>Craniata</taxon>
        <taxon>Vertebrata</taxon>
        <taxon>Euteleostomi</taxon>
        <taxon>Lepidosauria</taxon>
        <taxon>Squamata</taxon>
        <taxon>Bifurcata</taxon>
        <taxon>Unidentata</taxon>
        <taxon>Episquamata</taxon>
        <taxon>Laterata</taxon>
        <taxon>Lacertibaenia</taxon>
        <taxon>Lacertidae</taxon>
        <taxon>Podarcis</taxon>
    </lineage>
</organism>
<protein>
    <submittedName>
        <fullName evidence="2">Uncharacterized protein</fullName>
    </submittedName>
</protein>
<reference evidence="2 3" key="1">
    <citation type="journal article" date="2019" name="Proc. Natl. Acad. Sci. U.S.A.">
        <title>Regulatory changes in pterin and carotenoid genes underlie balanced color polymorphisms in the wall lizard.</title>
        <authorList>
            <person name="Andrade P."/>
            <person name="Pinho C."/>
            <person name="Perez I de Lanuza G."/>
            <person name="Afonso S."/>
            <person name="Brejcha J."/>
            <person name="Rubin C.J."/>
            <person name="Wallerman O."/>
            <person name="Pereira P."/>
            <person name="Sabatino S.J."/>
            <person name="Bellati A."/>
            <person name="Pellitteri-Rosa D."/>
            <person name="Bosakova Z."/>
            <person name="Bunikis I."/>
            <person name="Carretero M.A."/>
            <person name="Feiner N."/>
            <person name="Marsik P."/>
            <person name="Pauperio F."/>
            <person name="Salvi D."/>
            <person name="Soler L."/>
            <person name="While G.M."/>
            <person name="Uller T."/>
            <person name="Font E."/>
            <person name="Andersson L."/>
            <person name="Carneiro M."/>
        </authorList>
    </citation>
    <scope>NUCLEOTIDE SEQUENCE</scope>
</reference>